<evidence type="ECO:0000256" key="1">
    <source>
        <dbReference type="SAM" id="MobiDB-lite"/>
    </source>
</evidence>
<dbReference type="InterPro" id="IPR036388">
    <property type="entry name" value="WH-like_DNA-bd_sf"/>
</dbReference>
<dbReference type="Gene3D" id="1.10.10.10">
    <property type="entry name" value="Winged helix-like DNA-binding domain superfamily/Winged helix DNA-binding domain"/>
    <property type="match status" value="1"/>
</dbReference>
<accession>A0ABP8FX57</accession>
<keyword evidence="3" id="KW-1185">Reference proteome</keyword>
<organism evidence="2 3">
    <name type="scientific">Streptomyces venetus</name>
    <dbReference type="NCBI Taxonomy" id="1701086"/>
    <lineage>
        <taxon>Bacteria</taxon>
        <taxon>Bacillati</taxon>
        <taxon>Actinomycetota</taxon>
        <taxon>Actinomycetes</taxon>
        <taxon>Kitasatosporales</taxon>
        <taxon>Streptomycetaceae</taxon>
        <taxon>Streptomyces</taxon>
    </lineage>
</organism>
<feature type="region of interest" description="Disordered" evidence="1">
    <location>
        <begin position="1"/>
        <end position="28"/>
    </location>
</feature>
<comment type="caution">
    <text evidence="2">The sequence shown here is derived from an EMBL/GenBank/DDBJ whole genome shotgun (WGS) entry which is preliminary data.</text>
</comment>
<sequence>MRLNLIGPRQLITDDGREHTPNAPKTGRMPAVLALQPREAVPTTVLIQEL</sequence>
<evidence type="ECO:0000313" key="2">
    <source>
        <dbReference type="EMBL" id="GAA4312845.1"/>
    </source>
</evidence>
<dbReference type="RefSeq" id="WP_345662375.1">
    <property type="nucleotide sequence ID" value="NZ_BAABET010000004.1"/>
</dbReference>
<dbReference type="Proteomes" id="UP001501115">
    <property type="component" value="Unassembled WGS sequence"/>
</dbReference>
<name>A0ABP8FX57_9ACTN</name>
<dbReference type="EMBL" id="BAABET010000004">
    <property type="protein sequence ID" value="GAA4312845.1"/>
    <property type="molecule type" value="Genomic_DNA"/>
</dbReference>
<evidence type="ECO:0000313" key="3">
    <source>
        <dbReference type="Proteomes" id="UP001501115"/>
    </source>
</evidence>
<reference evidence="3" key="1">
    <citation type="journal article" date="2019" name="Int. J. Syst. Evol. Microbiol.">
        <title>The Global Catalogue of Microorganisms (GCM) 10K type strain sequencing project: providing services to taxonomists for standard genome sequencing and annotation.</title>
        <authorList>
            <consortium name="The Broad Institute Genomics Platform"/>
            <consortium name="The Broad Institute Genome Sequencing Center for Infectious Disease"/>
            <person name="Wu L."/>
            <person name="Ma J."/>
        </authorList>
    </citation>
    <scope>NUCLEOTIDE SEQUENCE [LARGE SCALE GENOMIC DNA]</scope>
    <source>
        <strain evidence="3">JCM 31290</strain>
    </source>
</reference>
<gene>
    <name evidence="2" type="ORF">GCM10023086_33560</name>
</gene>
<proteinExistence type="predicted"/>
<protein>
    <submittedName>
        <fullName evidence="2">Uncharacterized protein</fullName>
    </submittedName>
</protein>